<dbReference type="InterPro" id="IPR022398">
    <property type="entry name" value="Peptidase_S8_His-AS"/>
</dbReference>
<evidence type="ECO:0000256" key="5">
    <source>
        <dbReference type="ARBA" id="ARBA00022825"/>
    </source>
</evidence>
<dbReference type="PROSITE" id="PS51272">
    <property type="entry name" value="SLH"/>
    <property type="match status" value="3"/>
</dbReference>
<dbReference type="Gene3D" id="3.40.50.200">
    <property type="entry name" value="Peptidase S8/S53 domain"/>
    <property type="match status" value="1"/>
</dbReference>
<dbReference type="PANTHER" id="PTHR43806">
    <property type="entry name" value="PEPTIDASE S8"/>
    <property type="match status" value="1"/>
</dbReference>
<evidence type="ECO:0000313" key="11">
    <source>
        <dbReference type="EMBL" id="GGF99292.1"/>
    </source>
</evidence>
<feature type="active site" description="Charge relay system" evidence="6 7">
    <location>
        <position position="165"/>
    </location>
</feature>
<accession>A0A917FT37</accession>
<keyword evidence="12" id="KW-1185">Reference proteome</keyword>
<dbReference type="Proteomes" id="UP000644756">
    <property type="component" value="Unassembled WGS sequence"/>
</dbReference>
<dbReference type="EMBL" id="BMGR01000004">
    <property type="protein sequence ID" value="GGF99292.1"/>
    <property type="molecule type" value="Genomic_DNA"/>
</dbReference>
<evidence type="ECO:0000256" key="6">
    <source>
        <dbReference type="PIRSR" id="PIRSR615500-1"/>
    </source>
</evidence>
<dbReference type="InterPro" id="IPR023828">
    <property type="entry name" value="Peptidase_S8_Ser-AS"/>
</dbReference>
<sequence>MYKTNGLYDIKVLMVISLLLFVFFPVSTSYGEGSSDGNSADGQLVRTEEALPGQILIKYKQRPDNRNFGARSVTNISGTSYKKLDYSPNMDVIEKIEQLESDPAVAYAEPVYRVYTSTVVTESVYFNPSDPVYMKTWGQQVTGLAQAREFTTPEQNKRVKVAVLDTGVDLDHPDLAGHLLPGKNFVTSEIARNPSAPPQDYNGHGTHVAGIIAANAQHPDGYAGIAPGTSIVPVKILNNNGIGDTAGLLSGIEYAMQQQVDFINLSLGFYSSSNAVHDAVKRAAAQGILIFSASGNDSNHWIGSEPGQLFQSSNDTGRYFGLTNYPAAYPEVVSVGALAQLADHSLTIADFSNIGKVDIAAPGVNIYSTYLEEPNVIGDGYAVMHGTSQAAPFAAGFAALLKSRNPALTAGEIRQILQDTAREISLTRLNYNDNSYRLEPSTMAEYFGSGLIRSEGAYTFPRLQMDLDTSLFASERKVKADVRIVDSYGAIIGQDAGAALQAWSVKEDEPLGAITRTLISESDIPLQAGDGAATLTLPDQDVYHFVIYSANRLDGDRMIRSKFYELIRRPRTPVANLVSGVYNGKQTVSLSDNTQGAKVYYMFSAAVGGNVTSGVYNGSIPITESGVLTVFSLKNHVFSEKAYYHYIINPESASAMPDSSAGGEVIVPVPAPAPTPPAPAPIPAPTPTPTPVPAPTPAAPEKEIVSGERGKVVHVRPEQNELVKLIEDNTINVVTIDARANDDIDQVYVILPIKALQLAAAGKKTVNIEADDFTLSFPPGAIEKAAVDADVTFIAQKKTESDIRPAKTFEGERRSPLYDFNLSADGKKITRFNTPVKISFLIDNTGYDPDKLGIFLFEETKNSWVYAGGKITGGLIEANVKHFSTYGVFELDKTFDDIKGHWARKEIETLASKQIITGVNASQFIPGVQVNRAQFASLLARTLLLDEQAEGIHFHDVPANAWYAQEVMRAFEAGIINGVSSTRFEPDKALTREQMAAMLVKAYLSAAGKQLSEIGENERMSYKDEMEISPWAREYVRAAAVLGLLHGMPDQRFEPKGITSRAQAARAVYQLFSIIPS</sequence>
<dbReference type="RefSeq" id="WP_188530509.1">
    <property type="nucleotide sequence ID" value="NZ_BMGR01000004.1"/>
</dbReference>
<protein>
    <recommendedName>
        <fullName evidence="10">SLH domain-containing protein</fullName>
    </recommendedName>
</protein>
<evidence type="ECO:0000256" key="2">
    <source>
        <dbReference type="ARBA" id="ARBA00022670"/>
    </source>
</evidence>
<dbReference type="CDD" id="cd07477">
    <property type="entry name" value="Peptidases_S8_Subtilisin_subset"/>
    <property type="match status" value="1"/>
</dbReference>
<feature type="active site" description="Charge relay system" evidence="6 7">
    <location>
        <position position="388"/>
    </location>
</feature>
<dbReference type="PRINTS" id="PR00723">
    <property type="entry name" value="SUBTILISIN"/>
</dbReference>
<dbReference type="Pfam" id="PF22148">
    <property type="entry name" value="Fervidolysin_NPro-like"/>
    <property type="match status" value="1"/>
</dbReference>
<dbReference type="InterPro" id="IPR000209">
    <property type="entry name" value="Peptidase_S8/S53_dom"/>
</dbReference>
<keyword evidence="3" id="KW-0479">Metal-binding</keyword>
<comment type="similarity">
    <text evidence="1 7 8">Belongs to the peptidase S8 family.</text>
</comment>
<dbReference type="InterPro" id="IPR015500">
    <property type="entry name" value="Peptidase_S8_subtilisin-rel"/>
</dbReference>
<evidence type="ECO:0000256" key="4">
    <source>
        <dbReference type="ARBA" id="ARBA00022801"/>
    </source>
</evidence>
<dbReference type="GO" id="GO:0004252">
    <property type="term" value="F:serine-type endopeptidase activity"/>
    <property type="evidence" value="ECO:0007669"/>
    <property type="project" value="UniProtKB-UniRule"/>
</dbReference>
<dbReference type="PROSITE" id="PS51892">
    <property type="entry name" value="SUBTILASE"/>
    <property type="match status" value="1"/>
</dbReference>
<dbReference type="PROSITE" id="PS00136">
    <property type="entry name" value="SUBTILASE_ASP"/>
    <property type="match status" value="1"/>
</dbReference>
<feature type="active site" description="Charge relay system" evidence="6 7">
    <location>
        <position position="204"/>
    </location>
</feature>
<dbReference type="AlphaFoldDB" id="A0A917FT37"/>
<feature type="domain" description="SLH" evidence="10">
    <location>
        <begin position="890"/>
        <end position="949"/>
    </location>
</feature>
<evidence type="ECO:0000256" key="7">
    <source>
        <dbReference type="PROSITE-ProRule" id="PRU01240"/>
    </source>
</evidence>
<dbReference type="PANTHER" id="PTHR43806:SF11">
    <property type="entry name" value="CEREVISIN-RELATED"/>
    <property type="match status" value="1"/>
</dbReference>
<dbReference type="GO" id="GO:0046872">
    <property type="term" value="F:metal ion binding"/>
    <property type="evidence" value="ECO:0007669"/>
    <property type="project" value="UniProtKB-KW"/>
</dbReference>
<evidence type="ECO:0000256" key="1">
    <source>
        <dbReference type="ARBA" id="ARBA00011073"/>
    </source>
</evidence>
<name>A0A917FT37_9BACL</name>
<feature type="domain" description="SLH" evidence="10">
    <location>
        <begin position="1019"/>
        <end position="1077"/>
    </location>
</feature>
<organism evidence="11 12">
    <name type="scientific">Paenibacillus abyssi</name>
    <dbReference type="NCBI Taxonomy" id="1340531"/>
    <lineage>
        <taxon>Bacteria</taxon>
        <taxon>Bacillati</taxon>
        <taxon>Bacillota</taxon>
        <taxon>Bacilli</taxon>
        <taxon>Bacillales</taxon>
        <taxon>Paenibacillaceae</taxon>
        <taxon>Paenibacillus</taxon>
    </lineage>
</organism>
<feature type="compositionally biased region" description="Pro residues" evidence="9">
    <location>
        <begin position="672"/>
        <end position="698"/>
    </location>
</feature>
<dbReference type="GO" id="GO:0006508">
    <property type="term" value="P:proteolysis"/>
    <property type="evidence" value="ECO:0007669"/>
    <property type="project" value="UniProtKB-KW"/>
</dbReference>
<evidence type="ECO:0000256" key="9">
    <source>
        <dbReference type="SAM" id="MobiDB-lite"/>
    </source>
</evidence>
<dbReference type="SUPFAM" id="SSF52743">
    <property type="entry name" value="Subtilisin-like"/>
    <property type="match status" value="1"/>
</dbReference>
<comment type="caution">
    <text evidence="11">The sequence shown here is derived from an EMBL/GenBank/DDBJ whole genome shotgun (WGS) entry which is preliminary data.</text>
</comment>
<gene>
    <name evidence="11" type="ORF">GCM10010916_15720</name>
</gene>
<dbReference type="Pfam" id="PF00395">
    <property type="entry name" value="SLH"/>
    <property type="match status" value="3"/>
</dbReference>
<feature type="region of interest" description="Disordered" evidence="9">
    <location>
        <begin position="672"/>
        <end position="702"/>
    </location>
</feature>
<feature type="domain" description="SLH" evidence="10">
    <location>
        <begin position="950"/>
        <end position="1013"/>
    </location>
</feature>
<dbReference type="InterPro" id="IPR034202">
    <property type="entry name" value="Subtilisin_Carlsberg-like"/>
</dbReference>
<dbReference type="InterPro" id="IPR054399">
    <property type="entry name" value="Fervidolysin-like_N_prodom"/>
</dbReference>
<proteinExistence type="inferred from homology"/>
<dbReference type="InterPro" id="IPR036852">
    <property type="entry name" value="Peptidase_S8/S53_dom_sf"/>
</dbReference>
<dbReference type="InterPro" id="IPR001119">
    <property type="entry name" value="SLH_dom"/>
</dbReference>
<evidence type="ECO:0000256" key="8">
    <source>
        <dbReference type="RuleBase" id="RU003355"/>
    </source>
</evidence>
<dbReference type="Pfam" id="PF00082">
    <property type="entry name" value="Peptidase_S8"/>
    <property type="match status" value="1"/>
</dbReference>
<dbReference type="PROSITE" id="PS00138">
    <property type="entry name" value="SUBTILASE_SER"/>
    <property type="match status" value="1"/>
</dbReference>
<dbReference type="InterPro" id="IPR050131">
    <property type="entry name" value="Peptidase_S8_subtilisin-like"/>
</dbReference>
<keyword evidence="2 7" id="KW-0645">Protease</keyword>
<dbReference type="PROSITE" id="PS00137">
    <property type="entry name" value="SUBTILASE_HIS"/>
    <property type="match status" value="1"/>
</dbReference>
<evidence type="ECO:0000259" key="10">
    <source>
        <dbReference type="PROSITE" id="PS51272"/>
    </source>
</evidence>
<evidence type="ECO:0000256" key="3">
    <source>
        <dbReference type="ARBA" id="ARBA00022723"/>
    </source>
</evidence>
<reference evidence="11" key="1">
    <citation type="journal article" date="2014" name="Int. J. Syst. Evol. Microbiol.">
        <title>Complete genome sequence of Corynebacterium casei LMG S-19264T (=DSM 44701T), isolated from a smear-ripened cheese.</title>
        <authorList>
            <consortium name="US DOE Joint Genome Institute (JGI-PGF)"/>
            <person name="Walter F."/>
            <person name="Albersmeier A."/>
            <person name="Kalinowski J."/>
            <person name="Ruckert C."/>
        </authorList>
    </citation>
    <scope>NUCLEOTIDE SEQUENCE</scope>
    <source>
        <strain evidence="11">CGMCC 1.12987</strain>
    </source>
</reference>
<keyword evidence="5 7" id="KW-0720">Serine protease</keyword>
<dbReference type="InterPro" id="IPR023827">
    <property type="entry name" value="Peptidase_S8_Asp-AS"/>
</dbReference>
<reference evidence="11" key="2">
    <citation type="submission" date="2020-09" db="EMBL/GenBank/DDBJ databases">
        <authorList>
            <person name="Sun Q."/>
            <person name="Zhou Y."/>
        </authorList>
    </citation>
    <scope>NUCLEOTIDE SEQUENCE</scope>
    <source>
        <strain evidence="11">CGMCC 1.12987</strain>
    </source>
</reference>
<evidence type="ECO:0000313" key="12">
    <source>
        <dbReference type="Proteomes" id="UP000644756"/>
    </source>
</evidence>
<keyword evidence="4 7" id="KW-0378">Hydrolase</keyword>